<sequence length="188" mass="20902">MTTMAHPLLRAEPLRAWRFEDLLDSPDDGYRYEIFDGSLLVTPPPPMPHANLVYRLRRALERQAPETLAVCEAIGVLREDGTSYFVPDLVLFDATLLGTTLPALPPSAAQLIVEVVSPSNPSNDLVLKRHGYALVGVAEYWIVDVRTQEVLVLTDPSPTGYLTEEKHTGSLRNDRPFSYEIDLAAIFA</sequence>
<dbReference type="SUPFAM" id="SSF52980">
    <property type="entry name" value="Restriction endonuclease-like"/>
    <property type="match status" value="1"/>
</dbReference>
<dbReference type="PANTHER" id="PTHR35400">
    <property type="entry name" value="SLR1083 PROTEIN"/>
    <property type="match status" value="1"/>
</dbReference>
<evidence type="ECO:0000313" key="3">
    <source>
        <dbReference type="Proteomes" id="UP000601223"/>
    </source>
</evidence>
<gene>
    <name evidence="2" type="ORF">Cba03nite_26210</name>
</gene>
<feature type="domain" description="Putative restriction endonuclease" evidence="1">
    <location>
        <begin position="19"/>
        <end position="166"/>
    </location>
</feature>
<dbReference type="InterPro" id="IPR008538">
    <property type="entry name" value="Uma2"/>
</dbReference>
<dbReference type="AlphaFoldDB" id="A0A8J3JAG2"/>
<organism evidence="2 3">
    <name type="scientific">Catellatospora bangladeshensis</name>
    <dbReference type="NCBI Taxonomy" id="310355"/>
    <lineage>
        <taxon>Bacteria</taxon>
        <taxon>Bacillati</taxon>
        <taxon>Actinomycetota</taxon>
        <taxon>Actinomycetes</taxon>
        <taxon>Micromonosporales</taxon>
        <taxon>Micromonosporaceae</taxon>
        <taxon>Catellatospora</taxon>
    </lineage>
</organism>
<evidence type="ECO:0000259" key="1">
    <source>
        <dbReference type="Pfam" id="PF05685"/>
    </source>
</evidence>
<dbReference type="Pfam" id="PF05685">
    <property type="entry name" value="Uma2"/>
    <property type="match status" value="1"/>
</dbReference>
<proteinExistence type="predicted"/>
<accession>A0A8J3JAG2</accession>
<dbReference type="Proteomes" id="UP000601223">
    <property type="component" value="Unassembled WGS sequence"/>
</dbReference>
<dbReference type="InterPro" id="IPR012296">
    <property type="entry name" value="Nuclease_put_TT1808"/>
</dbReference>
<protein>
    <recommendedName>
        <fullName evidence="1">Putative restriction endonuclease domain-containing protein</fullName>
    </recommendedName>
</protein>
<keyword evidence="3" id="KW-1185">Reference proteome</keyword>
<dbReference type="InterPro" id="IPR011335">
    <property type="entry name" value="Restrct_endonuc-II-like"/>
</dbReference>
<evidence type="ECO:0000313" key="2">
    <source>
        <dbReference type="EMBL" id="GIF81272.1"/>
    </source>
</evidence>
<dbReference type="PANTHER" id="PTHR35400:SF3">
    <property type="entry name" value="SLL1072 PROTEIN"/>
    <property type="match status" value="1"/>
</dbReference>
<dbReference type="EMBL" id="BONF01000012">
    <property type="protein sequence ID" value="GIF81272.1"/>
    <property type="molecule type" value="Genomic_DNA"/>
</dbReference>
<reference evidence="2 3" key="1">
    <citation type="submission" date="2021-01" db="EMBL/GenBank/DDBJ databases">
        <title>Whole genome shotgun sequence of Catellatospora bangladeshensis NBRC 107357.</title>
        <authorList>
            <person name="Komaki H."/>
            <person name="Tamura T."/>
        </authorList>
    </citation>
    <scope>NUCLEOTIDE SEQUENCE [LARGE SCALE GENOMIC DNA]</scope>
    <source>
        <strain evidence="2 3">NBRC 107357</strain>
    </source>
</reference>
<comment type="caution">
    <text evidence="2">The sequence shown here is derived from an EMBL/GenBank/DDBJ whole genome shotgun (WGS) entry which is preliminary data.</text>
</comment>
<dbReference type="Gene3D" id="3.90.1570.10">
    <property type="entry name" value="tt1808, chain A"/>
    <property type="match status" value="1"/>
</dbReference>
<dbReference type="CDD" id="cd06260">
    <property type="entry name" value="DUF820-like"/>
    <property type="match status" value="1"/>
</dbReference>
<name>A0A8J3JAG2_9ACTN</name>